<dbReference type="Proteomes" id="UP000092730">
    <property type="component" value="Chromosome 7"/>
</dbReference>
<reference evidence="2" key="1">
    <citation type="submission" date="2013-07" db="EMBL/GenBank/DDBJ databases">
        <title>The Genome Sequence of Cryptococcus bestiolae CBS10118.</title>
        <authorList>
            <consortium name="The Broad Institute Genome Sequencing Platform"/>
            <person name="Cuomo C."/>
            <person name="Litvintseva A."/>
            <person name="Chen Y."/>
            <person name="Heitman J."/>
            <person name="Sun S."/>
            <person name="Springer D."/>
            <person name="Dromer F."/>
            <person name="Young S.K."/>
            <person name="Zeng Q."/>
            <person name="Gargeya S."/>
            <person name="Fitzgerald M."/>
            <person name="Abouelleil A."/>
            <person name="Alvarado L."/>
            <person name="Berlin A.M."/>
            <person name="Chapman S.B."/>
            <person name="Dewar J."/>
            <person name="Goldberg J."/>
            <person name="Griggs A."/>
            <person name="Gujja S."/>
            <person name="Hansen M."/>
            <person name="Howarth C."/>
            <person name="Imamovic A."/>
            <person name="Larimer J."/>
            <person name="McCowan C."/>
            <person name="Murphy C."/>
            <person name="Pearson M."/>
            <person name="Priest M."/>
            <person name="Roberts A."/>
            <person name="Saif S."/>
            <person name="Shea T."/>
            <person name="Sykes S."/>
            <person name="Wortman J."/>
            <person name="Nusbaum C."/>
            <person name="Birren B."/>
        </authorList>
    </citation>
    <scope>NUCLEOTIDE SEQUENCE [LARGE SCALE GENOMIC DNA]</scope>
    <source>
        <strain evidence="2">CBS 10118</strain>
    </source>
</reference>
<proteinExistence type="predicted"/>
<dbReference type="AlphaFoldDB" id="A0A1B9FWX7"/>
<feature type="compositionally biased region" description="Basic and acidic residues" evidence="1">
    <location>
        <begin position="11"/>
        <end position="24"/>
    </location>
</feature>
<name>A0A1B9FWX7_9TREE</name>
<dbReference type="VEuPathDB" id="FungiDB:I302_07627"/>
<feature type="region of interest" description="Disordered" evidence="1">
    <location>
        <begin position="1"/>
        <end position="82"/>
    </location>
</feature>
<keyword evidence="4" id="KW-1185">Reference proteome</keyword>
<dbReference type="KEGG" id="kbi:30212026"/>
<protein>
    <submittedName>
        <fullName evidence="2">Uncharacterized protein</fullName>
    </submittedName>
</protein>
<evidence type="ECO:0000256" key="1">
    <source>
        <dbReference type="SAM" id="MobiDB-lite"/>
    </source>
</evidence>
<accession>A0A1B9FWX7</accession>
<evidence type="ECO:0000313" key="3">
    <source>
        <dbReference type="EMBL" id="WVW85970.1"/>
    </source>
</evidence>
<feature type="compositionally biased region" description="Polar residues" evidence="1">
    <location>
        <begin position="29"/>
        <end position="38"/>
    </location>
</feature>
<dbReference type="EMBL" id="CP144547">
    <property type="protein sequence ID" value="WVW85970.1"/>
    <property type="molecule type" value="Genomic_DNA"/>
</dbReference>
<dbReference type="EMBL" id="KI894024">
    <property type="protein sequence ID" value="OCF23273.1"/>
    <property type="molecule type" value="Genomic_DNA"/>
</dbReference>
<dbReference type="GeneID" id="30212026"/>
<reference evidence="2" key="3">
    <citation type="submission" date="2014-01" db="EMBL/GenBank/DDBJ databases">
        <title>Evolution of pathogenesis and genome organization in the Tremellales.</title>
        <authorList>
            <person name="Cuomo C."/>
            <person name="Litvintseva A."/>
            <person name="Heitman J."/>
            <person name="Chen Y."/>
            <person name="Sun S."/>
            <person name="Springer D."/>
            <person name="Dromer F."/>
            <person name="Young S."/>
            <person name="Zeng Q."/>
            <person name="Chapman S."/>
            <person name="Gujja S."/>
            <person name="Saif S."/>
            <person name="Birren B."/>
        </authorList>
    </citation>
    <scope>NUCLEOTIDE SEQUENCE</scope>
    <source>
        <strain evidence="2">CBS 10118</strain>
    </source>
</reference>
<evidence type="ECO:0000313" key="2">
    <source>
        <dbReference type="EMBL" id="OCF23273.1"/>
    </source>
</evidence>
<reference evidence="3" key="4">
    <citation type="submission" date="2024-02" db="EMBL/GenBank/DDBJ databases">
        <title>Comparative genomics of Cryptococcus and Kwoniella reveals pathogenesis evolution and contrasting modes of karyotype evolution via chromosome fusion or intercentromeric recombination.</title>
        <authorList>
            <person name="Coelho M.A."/>
            <person name="David-Palma M."/>
            <person name="Shea T."/>
            <person name="Bowers K."/>
            <person name="McGinley-Smith S."/>
            <person name="Mohammad A.W."/>
            <person name="Gnirke A."/>
            <person name="Yurkov A.M."/>
            <person name="Nowrousian M."/>
            <person name="Sun S."/>
            <person name="Cuomo C.A."/>
            <person name="Heitman J."/>
        </authorList>
    </citation>
    <scope>NUCLEOTIDE SEQUENCE</scope>
    <source>
        <strain evidence="3">CBS 10118</strain>
    </source>
</reference>
<dbReference type="RefSeq" id="XP_019044343.1">
    <property type="nucleotide sequence ID" value="XM_019194220.1"/>
</dbReference>
<evidence type="ECO:0000313" key="4">
    <source>
        <dbReference type="Proteomes" id="UP000092730"/>
    </source>
</evidence>
<organism evidence="2">
    <name type="scientific">Kwoniella bestiolae CBS 10118</name>
    <dbReference type="NCBI Taxonomy" id="1296100"/>
    <lineage>
        <taxon>Eukaryota</taxon>
        <taxon>Fungi</taxon>
        <taxon>Dikarya</taxon>
        <taxon>Basidiomycota</taxon>
        <taxon>Agaricomycotina</taxon>
        <taxon>Tremellomycetes</taxon>
        <taxon>Tremellales</taxon>
        <taxon>Cryptococcaceae</taxon>
        <taxon>Kwoniella</taxon>
    </lineage>
</organism>
<sequence length="552" mass="62715">MSSQTPRRNSSRSEGKRAVSDEAGRVIQAPTQESTYQGFSGGEGINRDDDEIECEEEGHTPMTTATVEEASVKPKGGKRSGPTRADCIYPLHNGQVNLPHLHWAEEVAVFANRDRQDNLLSECARRSMLRDAVTFEMTKVRDLTVADYRALARTCSVGEGCKYSSEEIKHWKKDRLQDFVFGRTSEHEKDRESLIITGITKGVSRCRKHSDGKEYPYPRADVEGFIKSSGWNSKTENEDSPEMPIWKVYKEDGTFTISRMWQIADEDLKKITAYCSYRDIALSLQRLRIRQLPKGSPLPPLDLTRRVPIPRTGWTPLETTGGAVTVSDQQVLSLSRGSPASLLRPRRPVRFVQAPAPPRTTELPRTGNPHPPTDWRYSHTELFRDLKYDELTTMTRVSDQWSCWSCEKPVGGIERDNSTDNLFQWMLTNEYAKAMDDYVKYGTFLCEDQVCRDKRTAFMEKEDFHTVTCDNLRGCSTEFRIVNNDKGTAYFKLIDGLDGNKTYRLCSQPCKTWTYLDLAKKSCHFPNQDSGDVMSQGSGDEWPVVESSRSIG</sequence>
<feature type="region of interest" description="Disordered" evidence="1">
    <location>
        <begin position="531"/>
        <end position="552"/>
    </location>
</feature>
<reference evidence="3" key="2">
    <citation type="submission" date="2013-07" db="EMBL/GenBank/DDBJ databases">
        <authorList>
            <consortium name="The Broad Institute Genome Sequencing Platform"/>
            <person name="Cuomo C."/>
            <person name="Litvintseva A."/>
            <person name="Chen Y."/>
            <person name="Heitman J."/>
            <person name="Sun S."/>
            <person name="Springer D."/>
            <person name="Dromer F."/>
            <person name="Young S.K."/>
            <person name="Zeng Q."/>
            <person name="Gargeya S."/>
            <person name="Fitzgerald M."/>
            <person name="Abouelleil A."/>
            <person name="Alvarado L."/>
            <person name="Berlin A.M."/>
            <person name="Chapman S.B."/>
            <person name="Dewar J."/>
            <person name="Goldberg J."/>
            <person name="Griggs A."/>
            <person name="Gujja S."/>
            <person name="Hansen M."/>
            <person name="Howarth C."/>
            <person name="Imamovic A."/>
            <person name="Larimer J."/>
            <person name="McCowan C."/>
            <person name="Murphy C."/>
            <person name="Pearson M."/>
            <person name="Priest M."/>
            <person name="Roberts A."/>
            <person name="Saif S."/>
            <person name="Shea T."/>
            <person name="Sykes S."/>
            <person name="Wortman J."/>
            <person name="Nusbaum C."/>
            <person name="Birren B."/>
        </authorList>
    </citation>
    <scope>NUCLEOTIDE SEQUENCE</scope>
    <source>
        <strain evidence="3">CBS 10118</strain>
    </source>
</reference>
<gene>
    <name evidence="2" type="ORF">I302_07627</name>
    <name evidence="3" type="ORF">I302_108008</name>
</gene>